<name>A0ABX0JIN5_9BACL</name>
<gene>
    <name evidence="1" type="ORF">G9U52_34500</name>
</gene>
<evidence type="ECO:0000313" key="2">
    <source>
        <dbReference type="Proteomes" id="UP001165962"/>
    </source>
</evidence>
<evidence type="ECO:0000313" key="1">
    <source>
        <dbReference type="EMBL" id="NHN34857.1"/>
    </source>
</evidence>
<dbReference type="EMBL" id="JAAOIW010000023">
    <property type="protein sequence ID" value="NHN34857.1"/>
    <property type="molecule type" value="Genomic_DNA"/>
</dbReference>
<proteinExistence type="predicted"/>
<keyword evidence="2" id="KW-1185">Reference proteome</keyword>
<dbReference type="RefSeq" id="WP_166156607.1">
    <property type="nucleotide sequence ID" value="NZ_JAAOIW010000023.1"/>
</dbReference>
<accession>A0ABX0JIN5</accession>
<reference evidence="1" key="1">
    <citation type="submission" date="2020-03" db="EMBL/GenBank/DDBJ databases">
        <title>Draft sequencing of Paenibacilllus sp. S3N08.</title>
        <authorList>
            <person name="Kim D.-U."/>
        </authorList>
    </citation>
    <scope>NUCLEOTIDE SEQUENCE</scope>
    <source>
        <strain evidence="1">S3N08</strain>
    </source>
</reference>
<sequence>MKINKLRNRGSSLLDGFHRKNSSSILYKLKNEHTYQSIEDYMKKFISLGYKKQICGIPFPRNLSELGTGPDSIQTKNIIKELTWYSLNIKYYAKEINDFLILKKNYEYCILKSEYQECYSILKQIFEKFGYSIWLIESQISLIQSDKGVELKNKYTKSLFNKRDEDPVVKFLTFYISSRADLNTSSIKYKHKINELIIDLKESGLNILASYIPFKLSGIDSNPDLDLIQVMAREFSMSMIDRYLTFMKVIEIIIASKTNNEITPETTSNLIFLLGRLIPVIEDENLKTLLVILGGEIDYVYNKNTDLYYDALDQYTNGNYLKSAELSERIIKDDPTLIEMYEINIKSKIRVKNEINLEPINLIQVITGYLLNIILKNNKANDSFLKLSKIIDMFSHHKWAAKINAIVVKEYSSVEFDIQKSRSILFGVLNLQPENPLVSLHIIDEGKGMNNLEKLKKMYSERQCIRLYESLILNDIPLLKSVDIPNERKNMYLSRILTSKNDYLNAKKLYTEMIDSSDRITKQDSTIGLLVCLLELNNIDECLKLMIRTYFHNVNMYVRMPIIQILDRIENGKTVEGTNKITLSILYDICTKYINFDKETLKFEAYEDFLDAIGIDKPSKIMEHISEIDKEILIYFLRFICVFNIMDNHVVFNSTKEIEKERIEIYNILCEIDSSNKKLYLIEIENISERLMIIENMQNIEMSKIYVDVDGIKKTIEKNIKESFIRYKNMESFNTLFSFNEYITFNTENGELIKIRLPINEKENLLNSMILEIRNFFVSSNQYGLDGYLSLGIRHGTITGQLRSPLEVNKLITKRDYNNYHENVFWKNKYEDKADVEKLLSFLAEFSEQIDVLIDMIKNQWIRINIEDNKNPLGLFDYSIYNLERELLELKHKINDETPYEEFIDIVFSYLWQKTDMNLAGIRSKITFELKRLFDYELVNLEKNIKMLDLDLTELNSYIYSARISIQRELDKLTNWFTRDLTAKYSDYFLATPCKVAIEMLRPKNVNLIPIYDIDESLRLKGQTLGSMTQIFYILIANVIEHSNLDVTKCNIIFLNRDGFLVIEVKNEINIIGKDYDELVSSSAKRVEKLNIENEFDKVNTEGGSGLLKIIKILSVDLGCKHTINIEVESKSYKVIIKMNGKELLC</sequence>
<organism evidence="1 2">
    <name type="scientific">Paenibacillus agricola</name>
    <dbReference type="NCBI Taxonomy" id="2716264"/>
    <lineage>
        <taxon>Bacteria</taxon>
        <taxon>Bacillati</taxon>
        <taxon>Bacillota</taxon>
        <taxon>Bacilli</taxon>
        <taxon>Bacillales</taxon>
        <taxon>Paenibacillaceae</taxon>
        <taxon>Paenibacillus</taxon>
    </lineage>
</organism>
<protein>
    <submittedName>
        <fullName evidence="1">Uncharacterized protein</fullName>
    </submittedName>
</protein>
<comment type="caution">
    <text evidence="1">The sequence shown here is derived from an EMBL/GenBank/DDBJ whole genome shotgun (WGS) entry which is preliminary data.</text>
</comment>
<dbReference type="Proteomes" id="UP001165962">
    <property type="component" value="Unassembled WGS sequence"/>
</dbReference>